<dbReference type="Gene3D" id="1.25.40.10">
    <property type="entry name" value="Tetratricopeptide repeat domain"/>
    <property type="match status" value="1"/>
</dbReference>
<dbReference type="SUPFAM" id="SSF53474">
    <property type="entry name" value="alpha/beta-Hydrolases"/>
    <property type="match status" value="1"/>
</dbReference>
<dbReference type="Proteomes" id="UP000256257">
    <property type="component" value="Unassembled WGS sequence"/>
</dbReference>
<keyword evidence="1" id="KW-0732">Signal</keyword>
<dbReference type="Gene3D" id="3.40.50.1820">
    <property type="entry name" value="alpha/beta hydrolase"/>
    <property type="match status" value="1"/>
</dbReference>
<dbReference type="InterPro" id="IPR011990">
    <property type="entry name" value="TPR-like_helical_dom_sf"/>
</dbReference>
<dbReference type="RefSeq" id="WP_115928952.1">
    <property type="nucleotide sequence ID" value="NZ_QNVV01000013.1"/>
</dbReference>
<dbReference type="AlphaFoldDB" id="A0A3D9AZQ0"/>
<sequence>MKHYLVLSLILAGFVVHAQKNYSALVLKASEIMENTKDGAEYRKALNLYEQAFTLYPDSIASTDLYNASVVASEVKDYDKAFQYLNPLVKIKADEEHAPGWSYIEGESSESDYKNLLSDRRWKILKQSTAKEKKEFYQTLSENREEFFRKKEVQFGHKQAPKALYAQIKNNQPFLPKAMRNYSVSFKVNDSATTSYLVHLPKNYQPQKKYALLFFLHGAVRYSRLADYQIPQEAPGGWNRYYTKYADLQEVILVFPQGSKTYNWMTSDNGFFMVPEILKQIKTAINIDDNKVFISGHSNGATGSFSYLMKQPSPFAGFYGFNTHPKVFTGGTFIENIKNRSFINFSTDQDYYYPPDANDDMTRLMKEIQADYRDYRFKGFPHWFPMFSESEPAYPVIFSDMENRKRNPFPGKISWEFDDDRYGSIDWLSDIKLDTLQFQAAWQKNLNFRITKWLKYDEKDSLIVEKTDKNAFDFPRKSGKIKAEYTQNTFRIETSRVASFSINISPEMIDPGQRVKVFINGKLYFNRKIKYDRELMLENFEKNRDRERIWINRIHFKV</sequence>
<organism evidence="2 3">
    <name type="scientific">Chryseobacterium pennipullorum</name>
    <dbReference type="NCBI Taxonomy" id="2258963"/>
    <lineage>
        <taxon>Bacteria</taxon>
        <taxon>Pseudomonadati</taxon>
        <taxon>Bacteroidota</taxon>
        <taxon>Flavobacteriia</taxon>
        <taxon>Flavobacteriales</taxon>
        <taxon>Weeksellaceae</taxon>
        <taxon>Chryseobacterium group</taxon>
        <taxon>Chryseobacterium</taxon>
    </lineage>
</organism>
<evidence type="ECO:0000313" key="2">
    <source>
        <dbReference type="EMBL" id="REC46422.1"/>
    </source>
</evidence>
<dbReference type="SUPFAM" id="SSF48452">
    <property type="entry name" value="TPR-like"/>
    <property type="match status" value="1"/>
</dbReference>
<dbReference type="EMBL" id="QNVV01000013">
    <property type="protein sequence ID" value="REC46422.1"/>
    <property type="molecule type" value="Genomic_DNA"/>
</dbReference>
<proteinExistence type="predicted"/>
<dbReference type="OrthoDB" id="699118at2"/>
<dbReference type="PANTHER" id="PTHR43037:SF1">
    <property type="entry name" value="BLL1128 PROTEIN"/>
    <property type="match status" value="1"/>
</dbReference>
<name>A0A3D9AZQ0_9FLAO</name>
<comment type="caution">
    <text evidence="2">The sequence shown here is derived from an EMBL/GenBank/DDBJ whole genome shotgun (WGS) entry which is preliminary data.</text>
</comment>
<evidence type="ECO:0000313" key="3">
    <source>
        <dbReference type="Proteomes" id="UP000256257"/>
    </source>
</evidence>
<gene>
    <name evidence="2" type="ORF">DRF67_14180</name>
</gene>
<dbReference type="InterPro" id="IPR029058">
    <property type="entry name" value="AB_hydrolase_fold"/>
</dbReference>
<protein>
    <submittedName>
        <fullName evidence="2">Uncharacterized protein</fullName>
    </submittedName>
</protein>
<accession>A0A3D9AZQ0</accession>
<reference evidence="2 3" key="1">
    <citation type="submission" date="2018-06" db="EMBL/GenBank/DDBJ databases">
        <title>Novel Chryseobacterium species.</title>
        <authorList>
            <person name="Newman J."/>
            <person name="Hugo C."/>
            <person name="Oosthuizen L."/>
            <person name="Charimba G."/>
        </authorList>
    </citation>
    <scope>NUCLEOTIDE SEQUENCE [LARGE SCALE GENOMIC DNA]</scope>
    <source>
        <strain evidence="2 3">7_F195</strain>
    </source>
</reference>
<keyword evidence="3" id="KW-1185">Reference proteome</keyword>
<evidence type="ECO:0000256" key="1">
    <source>
        <dbReference type="ARBA" id="ARBA00022729"/>
    </source>
</evidence>
<dbReference type="PANTHER" id="PTHR43037">
    <property type="entry name" value="UNNAMED PRODUCT-RELATED"/>
    <property type="match status" value="1"/>
</dbReference>
<dbReference type="InterPro" id="IPR050955">
    <property type="entry name" value="Plant_Biomass_Hydrol_Est"/>
</dbReference>